<evidence type="ECO:0000313" key="11">
    <source>
        <dbReference type="Proteomes" id="UP000753961"/>
    </source>
</evidence>
<dbReference type="SUPFAM" id="SSF48452">
    <property type="entry name" value="TPR-like"/>
    <property type="match status" value="1"/>
</dbReference>
<dbReference type="SUPFAM" id="SSF52058">
    <property type="entry name" value="L domain-like"/>
    <property type="match status" value="2"/>
</dbReference>
<dbReference type="Pfam" id="PF01030">
    <property type="entry name" value="Recep_L_domain"/>
    <property type="match status" value="1"/>
</dbReference>
<dbReference type="Gene3D" id="1.10.10.10">
    <property type="entry name" value="Winged helix-like DNA-binding domain superfamily/Winged helix DNA-binding domain"/>
    <property type="match status" value="1"/>
</dbReference>
<organism evidence="10 11">
    <name type="scientific">Membranihabitans marinus</name>
    <dbReference type="NCBI Taxonomy" id="1227546"/>
    <lineage>
        <taxon>Bacteria</taxon>
        <taxon>Pseudomonadati</taxon>
        <taxon>Bacteroidota</taxon>
        <taxon>Saprospiria</taxon>
        <taxon>Saprospirales</taxon>
        <taxon>Saprospiraceae</taxon>
        <taxon>Membranihabitans</taxon>
    </lineage>
</organism>
<comment type="subcellular location">
    <subcellularLocation>
        <location evidence="1">Secreted</location>
        <location evidence="1">Cell wall</location>
    </subcellularLocation>
</comment>
<evidence type="ECO:0000313" key="10">
    <source>
        <dbReference type="EMBL" id="MBY5956722.1"/>
    </source>
</evidence>
<dbReference type="GO" id="GO:0003677">
    <property type="term" value="F:DNA binding"/>
    <property type="evidence" value="ECO:0007669"/>
    <property type="project" value="InterPro"/>
</dbReference>
<feature type="transmembrane region" description="Helical" evidence="7">
    <location>
        <begin position="582"/>
        <end position="600"/>
    </location>
</feature>
<feature type="chain" id="PRO_5036777947" description="Receptor L-domain domain-containing protein" evidence="8">
    <location>
        <begin position="20"/>
        <end position="757"/>
    </location>
</feature>
<dbReference type="SUPFAM" id="SSF46894">
    <property type="entry name" value="C-terminal effector domain of the bipartite response regulators"/>
    <property type="match status" value="1"/>
</dbReference>
<dbReference type="PANTHER" id="PTHR31018">
    <property type="entry name" value="SPORULATION-SPECIFIC PROTEIN-RELATED"/>
    <property type="match status" value="1"/>
</dbReference>
<keyword evidence="6" id="KW-0802">TPR repeat</keyword>
<dbReference type="PROSITE" id="PS50005">
    <property type="entry name" value="TPR"/>
    <property type="match status" value="1"/>
</dbReference>
<dbReference type="InterPro" id="IPR011990">
    <property type="entry name" value="TPR-like_helical_dom_sf"/>
</dbReference>
<reference evidence="10" key="1">
    <citation type="submission" date="2021-06" db="EMBL/GenBank/DDBJ databases">
        <title>44 bacteria genomes isolated from Dapeng, Shenzhen.</title>
        <authorList>
            <person name="Zheng W."/>
            <person name="Yu S."/>
            <person name="Huang Y."/>
        </authorList>
    </citation>
    <scope>NUCLEOTIDE SEQUENCE</scope>
    <source>
        <strain evidence="10">DP5N28-2</strain>
    </source>
</reference>
<evidence type="ECO:0000259" key="9">
    <source>
        <dbReference type="Pfam" id="PF01030"/>
    </source>
</evidence>
<keyword evidence="3" id="KW-0964">Secreted</keyword>
<feature type="signal peptide" evidence="8">
    <location>
        <begin position="1"/>
        <end position="19"/>
    </location>
</feature>
<gene>
    <name evidence="10" type="ORF">KUV50_01150</name>
</gene>
<dbReference type="Gene3D" id="3.80.20.20">
    <property type="entry name" value="Receptor L-domain"/>
    <property type="match status" value="1"/>
</dbReference>
<accession>A0A953HJ87</accession>
<sequence length="757" mass="87205">MRYIFILLTIILYNSFASAQCPEGDITFSTQKQINVFADTYPNCNEISGNVVIGVPYGRTDIHDLTPLRRIRNIGGHFNILNNPELTSLDGLDSLTSAGGYFNVYNNQRLTNLDGLQSLSSIAGSLWVIKNTSLVSLKGLQSLHSLNGSIDISDNTSLTSLEGLENIDPGTIKTTLDFMIVQITDIRIWGNDNLQDGEFSNITPNLATINPVKRFQNMAHKTYSQRAVEANLLYKHMENMTDSVEAYRIFGQLESIARNSKDGNMEWELELLKTNYQLKNGSGSFTSRIAQMQALADQFRRERKPIMEARALKFIAFTFIMDYQNYEKLFKTYHSLEQIIADLSPEEFPDLAQCYMIIGRTHYRFRDYHQAIHYFRKAADLPKTLLNTTFVMHSINNLGLCYQKLNQPDSSDHYFKGILNDTTSYPVEVWKGIASGNLGYNHYLRGEYQQAIPLLQRDILTAISRWDWGLATGSLIPLADIRLKQNNLQIADSLINQARDYIHRSNQTDRLRLLFPVISKWHAAMGHKTLAAEYVDSAQLATQDYNDKFNALKLLRARQELNANQLQLYEVERQRLYQQRNLISVIVLLLVVFVSIFMWYRTNNFRRKQEIRELALKNAKESLENARLRLVDQAQKIRDNNKVIQQFQQEFTEHDHSAALRELKNATILTSEDWILFKKNFQEAYPDFLSTLKTRHPDLTPSETRYLCLLKLKLTNREMAAAQGVSPQSIRVTTYRIRKKLDLDDQKALEALINEIE</sequence>
<dbReference type="EMBL" id="JAHVHU010000002">
    <property type="protein sequence ID" value="MBY5956722.1"/>
    <property type="molecule type" value="Genomic_DNA"/>
</dbReference>
<evidence type="ECO:0000256" key="5">
    <source>
        <dbReference type="ARBA" id="ARBA00023180"/>
    </source>
</evidence>
<dbReference type="AlphaFoldDB" id="A0A953HJ87"/>
<evidence type="ECO:0000256" key="4">
    <source>
        <dbReference type="ARBA" id="ARBA00022729"/>
    </source>
</evidence>
<protein>
    <recommendedName>
        <fullName evidence="9">Receptor L-domain domain-containing protein</fullName>
    </recommendedName>
</protein>
<evidence type="ECO:0000256" key="1">
    <source>
        <dbReference type="ARBA" id="ARBA00004191"/>
    </source>
</evidence>
<dbReference type="RefSeq" id="WP_222578243.1">
    <property type="nucleotide sequence ID" value="NZ_JAHVHU010000002.1"/>
</dbReference>
<feature type="repeat" description="TPR" evidence="6">
    <location>
        <begin position="352"/>
        <end position="385"/>
    </location>
</feature>
<dbReference type="InterPro" id="IPR036941">
    <property type="entry name" value="Rcpt_L-dom_sf"/>
</dbReference>
<evidence type="ECO:0000256" key="6">
    <source>
        <dbReference type="PROSITE-ProRule" id="PRU00339"/>
    </source>
</evidence>
<dbReference type="PANTHER" id="PTHR31018:SF3">
    <property type="entry name" value="RECEPTOR PROTEIN-TYROSINE KINASE"/>
    <property type="match status" value="1"/>
</dbReference>
<dbReference type="InterPro" id="IPR036388">
    <property type="entry name" value="WH-like_DNA-bd_sf"/>
</dbReference>
<keyword evidence="7" id="KW-0472">Membrane</keyword>
<feature type="domain" description="Receptor L-domain" evidence="9">
    <location>
        <begin position="43"/>
        <end position="135"/>
    </location>
</feature>
<evidence type="ECO:0000256" key="7">
    <source>
        <dbReference type="SAM" id="Phobius"/>
    </source>
</evidence>
<evidence type="ECO:0000256" key="8">
    <source>
        <dbReference type="SAM" id="SignalP"/>
    </source>
</evidence>
<keyword evidence="2" id="KW-0134">Cell wall</keyword>
<proteinExistence type="predicted"/>
<name>A0A953HJ87_9BACT</name>
<dbReference type="InterPro" id="IPR000494">
    <property type="entry name" value="Rcpt_L-dom"/>
</dbReference>
<dbReference type="Gene3D" id="1.25.40.10">
    <property type="entry name" value="Tetratricopeptide repeat domain"/>
    <property type="match status" value="1"/>
</dbReference>
<dbReference type="GO" id="GO:0006355">
    <property type="term" value="P:regulation of DNA-templated transcription"/>
    <property type="evidence" value="ECO:0007669"/>
    <property type="project" value="InterPro"/>
</dbReference>
<dbReference type="GO" id="GO:0030313">
    <property type="term" value="C:cell envelope"/>
    <property type="evidence" value="ECO:0007669"/>
    <property type="project" value="UniProtKB-SubCell"/>
</dbReference>
<evidence type="ECO:0000256" key="3">
    <source>
        <dbReference type="ARBA" id="ARBA00022525"/>
    </source>
</evidence>
<comment type="caution">
    <text evidence="10">The sequence shown here is derived from an EMBL/GenBank/DDBJ whole genome shotgun (WGS) entry which is preliminary data.</text>
</comment>
<keyword evidence="11" id="KW-1185">Reference proteome</keyword>
<dbReference type="InterPro" id="IPR016032">
    <property type="entry name" value="Sig_transdc_resp-reg_C-effctor"/>
</dbReference>
<keyword evidence="5" id="KW-0325">Glycoprotein</keyword>
<keyword evidence="7" id="KW-1133">Transmembrane helix</keyword>
<dbReference type="InterPro" id="IPR019734">
    <property type="entry name" value="TPR_rpt"/>
</dbReference>
<dbReference type="Proteomes" id="UP000753961">
    <property type="component" value="Unassembled WGS sequence"/>
</dbReference>
<dbReference type="InterPro" id="IPR051648">
    <property type="entry name" value="CWI-Assembly_Regulator"/>
</dbReference>
<keyword evidence="4 8" id="KW-0732">Signal</keyword>
<keyword evidence="7" id="KW-0812">Transmembrane</keyword>
<evidence type="ECO:0000256" key="2">
    <source>
        <dbReference type="ARBA" id="ARBA00022512"/>
    </source>
</evidence>